<proteinExistence type="predicted"/>
<gene>
    <name evidence="1" type="ORF">SAMN05421741_11839</name>
</gene>
<reference evidence="2" key="1">
    <citation type="submission" date="2016-10" db="EMBL/GenBank/DDBJ databases">
        <authorList>
            <person name="Varghese N."/>
            <person name="Submissions S."/>
        </authorList>
    </citation>
    <scope>NUCLEOTIDE SEQUENCE [LARGE SCALE GENOMIC DNA]</scope>
    <source>
        <strain evidence="2">DS-12</strain>
    </source>
</reference>
<accession>A0A1I5E1M9</accession>
<dbReference type="EMBL" id="FOVI01000018">
    <property type="protein sequence ID" value="SFO05180.1"/>
    <property type="molecule type" value="Genomic_DNA"/>
</dbReference>
<protein>
    <submittedName>
        <fullName evidence="1">Uncharacterized protein</fullName>
    </submittedName>
</protein>
<evidence type="ECO:0000313" key="2">
    <source>
        <dbReference type="Proteomes" id="UP000199036"/>
    </source>
</evidence>
<organism evidence="1 2">
    <name type="scientific">Paenimyroides ummariense</name>
    <dbReference type="NCBI Taxonomy" id="913024"/>
    <lineage>
        <taxon>Bacteria</taxon>
        <taxon>Pseudomonadati</taxon>
        <taxon>Bacteroidota</taxon>
        <taxon>Flavobacteriia</taxon>
        <taxon>Flavobacteriales</taxon>
        <taxon>Flavobacteriaceae</taxon>
        <taxon>Paenimyroides</taxon>
    </lineage>
</organism>
<dbReference type="Proteomes" id="UP000199036">
    <property type="component" value="Unassembled WGS sequence"/>
</dbReference>
<name>A0A1I5E1M9_9FLAO</name>
<keyword evidence="2" id="KW-1185">Reference proteome</keyword>
<dbReference type="RefSeq" id="WP_091524640.1">
    <property type="nucleotide sequence ID" value="NZ_FOVI01000018.1"/>
</dbReference>
<dbReference type="STRING" id="913024.SAMN05421741_11839"/>
<evidence type="ECO:0000313" key="1">
    <source>
        <dbReference type="EMBL" id="SFO05180.1"/>
    </source>
</evidence>
<dbReference type="AlphaFoldDB" id="A0A1I5E1M9"/>
<sequence>MKNLFKTIMVLLVLAIVISAALEIKRYAVTPKEKSPRAVSVQPAQQNLHRNLACVRIQRKEFNQTNTQRVWVRL</sequence>